<dbReference type="RefSeq" id="WP_006937510.1">
    <property type="nucleotide sequence ID" value="NZ_AAUW01000016.1"/>
</dbReference>
<evidence type="ECO:0000313" key="3">
    <source>
        <dbReference type="Proteomes" id="UP000004848"/>
    </source>
</evidence>
<dbReference type="EMBL" id="AAUW01000016">
    <property type="protein sequence ID" value="EAV42138.1"/>
    <property type="molecule type" value="Genomic_DNA"/>
</dbReference>
<comment type="caution">
    <text evidence="2">The sequence shown here is derived from an EMBL/GenBank/DDBJ whole genome shotgun (WGS) entry which is preliminary data.</text>
</comment>
<dbReference type="InterPro" id="IPR053202">
    <property type="entry name" value="EGF_Rcpt_Signaling_Reg"/>
</dbReference>
<dbReference type="GeneID" id="68848349"/>
<dbReference type="Pfam" id="PF05050">
    <property type="entry name" value="Methyltransf_21"/>
    <property type="match status" value="1"/>
</dbReference>
<reference evidence="2 3" key="1">
    <citation type="submission" date="2006-05" db="EMBL/GenBank/DDBJ databases">
        <authorList>
            <person name="King G."/>
            <person name="Ferriera S."/>
            <person name="Johnson J."/>
            <person name="Kravitz S."/>
            <person name="Beeson K."/>
            <person name="Sutton G."/>
            <person name="Rogers Y.-H."/>
            <person name="Friedman R."/>
            <person name="Frazier M."/>
            <person name="Venter J.C."/>
        </authorList>
    </citation>
    <scope>NUCLEOTIDE SEQUENCE [LARGE SCALE GENOMIC DNA]</scope>
    <source>
        <strain evidence="3">ATCC 25650 / DSM 13394 / JCM 20685 / NBRC 16684 / NCIMB 2208 / IAM 12614 / B1</strain>
    </source>
</reference>
<dbReference type="OrthoDB" id="938855at2"/>
<dbReference type="SUPFAM" id="SSF53335">
    <property type="entry name" value="S-adenosyl-L-methionine-dependent methyltransferases"/>
    <property type="match status" value="1"/>
</dbReference>
<dbReference type="GO" id="GO:0005737">
    <property type="term" value="C:cytoplasm"/>
    <property type="evidence" value="ECO:0007669"/>
    <property type="project" value="GOC"/>
</dbReference>
<dbReference type="InterPro" id="IPR006342">
    <property type="entry name" value="FkbM_mtfrase"/>
</dbReference>
<evidence type="ECO:0000313" key="2">
    <source>
        <dbReference type="EMBL" id="EAV42138.1"/>
    </source>
</evidence>
<name>A0NYE2_ROSAI</name>
<evidence type="ECO:0000259" key="1">
    <source>
        <dbReference type="Pfam" id="PF05050"/>
    </source>
</evidence>
<dbReference type="InterPro" id="IPR029063">
    <property type="entry name" value="SAM-dependent_MTases_sf"/>
</dbReference>
<organism evidence="2 3">
    <name type="scientific">Roseibium aggregatum (strain ATCC 25650 / DSM 13394 / JCM 20685 / NBRC 16684 / NCIMB 2208 / IAM 12614 / B1)</name>
    <name type="common">Stappia aggregata</name>
    <dbReference type="NCBI Taxonomy" id="384765"/>
    <lineage>
        <taxon>Bacteria</taxon>
        <taxon>Pseudomonadati</taxon>
        <taxon>Pseudomonadota</taxon>
        <taxon>Alphaproteobacteria</taxon>
        <taxon>Hyphomicrobiales</taxon>
        <taxon>Stappiaceae</taxon>
        <taxon>Roseibium</taxon>
    </lineage>
</organism>
<dbReference type="GO" id="GO:0016197">
    <property type="term" value="P:endosomal transport"/>
    <property type="evidence" value="ECO:0007669"/>
    <property type="project" value="TreeGrafter"/>
</dbReference>
<dbReference type="Gene3D" id="3.40.50.150">
    <property type="entry name" value="Vaccinia Virus protein VP39"/>
    <property type="match status" value="1"/>
</dbReference>
<dbReference type="AlphaFoldDB" id="A0NYE2"/>
<sequence length="255" mass="28287">MTTTEIYSTYPQETLTDLRETLAGQLEHVFGPVRGSLRHELWVVEKALGMHGAYFSNSGQDKFLNDAVLKNREGGIFLELGGYDGITGSNTLFFEKELGWTGLLIEPVPSNYAQAASVRRCACLNAAVGAPVPVADFLEIRSGYTQSGGLIDSIAPDLLDRIRLHPEHDERIARIPVRSIRDILEDMGIDRIDYLSLDVEGGEMAVLREFPFETVPVDTWSIENISDSPEIPSFMAGKGYEVIEFIGIDEIYRAT</sequence>
<feature type="domain" description="Methyltransferase FkbM" evidence="1">
    <location>
        <begin position="81"/>
        <end position="241"/>
    </location>
</feature>
<gene>
    <name evidence="2" type="ORF">SIAM614_20655</name>
</gene>
<dbReference type="GO" id="GO:0005886">
    <property type="term" value="C:plasma membrane"/>
    <property type="evidence" value="ECO:0007669"/>
    <property type="project" value="TreeGrafter"/>
</dbReference>
<dbReference type="Proteomes" id="UP000004848">
    <property type="component" value="Unassembled WGS sequence"/>
</dbReference>
<protein>
    <recommendedName>
        <fullName evidence="1">Methyltransferase FkbM domain-containing protein</fullName>
    </recommendedName>
</protein>
<dbReference type="GO" id="GO:0006888">
    <property type="term" value="P:endoplasmic reticulum to Golgi vesicle-mediated transport"/>
    <property type="evidence" value="ECO:0007669"/>
    <property type="project" value="TreeGrafter"/>
</dbReference>
<proteinExistence type="predicted"/>
<dbReference type="eggNOG" id="COG0457">
    <property type="taxonomic scope" value="Bacteria"/>
</dbReference>
<accession>A0NYE2</accession>
<dbReference type="PANTHER" id="PTHR34009:SF2">
    <property type="entry name" value="PROTEIN STAR"/>
    <property type="match status" value="1"/>
</dbReference>
<dbReference type="PANTHER" id="PTHR34009">
    <property type="entry name" value="PROTEIN STAR"/>
    <property type="match status" value="1"/>
</dbReference>